<dbReference type="RefSeq" id="XP_067548336.1">
    <property type="nucleotide sequence ID" value="XM_067691902.1"/>
</dbReference>
<name>A0A8H7ZGS8_9ASCO</name>
<organism evidence="18 19">
    <name type="scientific">Candida metapsilosis</name>
    <dbReference type="NCBI Taxonomy" id="273372"/>
    <lineage>
        <taxon>Eukaryota</taxon>
        <taxon>Fungi</taxon>
        <taxon>Dikarya</taxon>
        <taxon>Ascomycota</taxon>
        <taxon>Saccharomycotina</taxon>
        <taxon>Pichiomycetes</taxon>
        <taxon>Debaryomycetaceae</taxon>
        <taxon>Candida/Lodderomyces clade</taxon>
        <taxon>Candida</taxon>
    </lineage>
</organism>
<dbReference type="InterPro" id="IPR046456">
    <property type="entry name" value="PMI_typeI_C"/>
</dbReference>
<dbReference type="PIRSF" id="PIRSF001480">
    <property type="entry name" value="Mannose-6-phosphate_isomerase"/>
    <property type="match status" value="1"/>
</dbReference>
<evidence type="ECO:0000256" key="3">
    <source>
        <dbReference type="ARBA" id="ARBA00004666"/>
    </source>
</evidence>
<dbReference type="GeneID" id="93651616"/>
<dbReference type="GO" id="GO:0005975">
    <property type="term" value="P:carbohydrate metabolic process"/>
    <property type="evidence" value="ECO:0007669"/>
    <property type="project" value="InterPro"/>
</dbReference>
<evidence type="ECO:0000256" key="5">
    <source>
        <dbReference type="ARBA" id="ARBA00011956"/>
    </source>
</evidence>
<dbReference type="PANTHER" id="PTHR10309">
    <property type="entry name" value="MANNOSE-6-PHOSPHATE ISOMERASE"/>
    <property type="match status" value="1"/>
</dbReference>
<dbReference type="InterPro" id="IPR011051">
    <property type="entry name" value="RmlC_Cupin_sf"/>
</dbReference>
<feature type="domain" description="Phosphomannose isomerase type I catalytic" evidence="16">
    <location>
        <begin position="5"/>
        <end position="154"/>
    </location>
</feature>
<dbReference type="NCBIfam" id="TIGR00218">
    <property type="entry name" value="manA"/>
    <property type="match status" value="1"/>
</dbReference>
<proteinExistence type="inferred from homology"/>
<dbReference type="Gene3D" id="2.60.120.10">
    <property type="entry name" value="Jelly Rolls"/>
    <property type="match status" value="2"/>
</dbReference>
<dbReference type="InterPro" id="IPR046458">
    <property type="entry name" value="PMI_typeI_hel"/>
</dbReference>
<evidence type="ECO:0000256" key="10">
    <source>
        <dbReference type="PIRSR" id="PIRSR001480-1"/>
    </source>
</evidence>
<feature type="binding site" evidence="11">
    <location>
        <position position="110"/>
    </location>
    <ligand>
        <name>Zn(2+)</name>
        <dbReference type="ChEBI" id="CHEBI:29105"/>
    </ligand>
</feature>
<dbReference type="PROSITE" id="PS00966">
    <property type="entry name" value="PMI_I_2"/>
    <property type="match status" value="1"/>
</dbReference>
<dbReference type="EMBL" id="JAEOAQ010000003">
    <property type="protein sequence ID" value="KAG5419220.1"/>
    <property type="molecule type" value="Genomic_DNA"/>
</dbReference>
<feature type="domain" description="Phosphomannose isomerase type I helical insertion" evidence="17">
    <location>
        <begin position="170"/>
        <end position="265"/>
    </location>
</feature>
<comment type="catalytic activity">
    <reaction evidence="1 12">
        <text>D-mannose 6-phosphate = D-fructose 6-phosphate</text>
        <dbReference type="Rhea" id="RHEA:12356"/>
        <dbReference type="ChEBI" id="CHEBI:58735"/>
        <dbReference type="ChEBI" id="CHEBI:61527"/>
        <dbReference type="EC" id="5.3.1.8"/>
    </reaction>
</comment>
<evidence type="ECO:0000256" key="7">
    <source>
        <dbReference type="ARBA" id="ARBA00022723"/>
    </source>
</evidence>
<evidence type="ECO:0000256" key="2">
    <source>
        <dbReference type="ARBA" id="ARBA00002564"/>
    </source>
</evidence>
<dbReference type="Pfam" id="PF01238">
    <property type="entry name" value="PMI_typeI_C"/>
    <property type="match status" value="1"/>
</dbReference>
<comment type="similarity">
    <text evidence="4 13">Belongs to the mannose-6-phosphate isomerase type 1 family.</text>
</comment>
<dbReference type="PRINTS" id="PR00714">
    <property type="entry name" value="MAN6PISMRASE"/>
</dbReference>
<evidence type="ECO:0000256" key="4">
    <source>
        <dbReference type="ARBA" id="ARBA00010772"/>
    </source>
</evidence>
<evidence type="ECO:0000256" key="6">
    <source>
        <dbReference type="ARBA" id="ARBA00018236"/>
    </source>
</evidence>
<keyword evidence="9 12" id="KW-0413">Isomerase</keyword>
<feature type="binding site" evidence="11">
    <location>
        <position position="137"/>
    </location>
    <ligand>
        <name>Zn(2+)</name>
        <dbReference type="ChEBI" id="CHEBI:29105"/>
    </ligand>
</feature>
<dbReference type="InterPro" id="IPR016305">
    <property type="entry name" value="Mannose-6-P_Isomerase"/>
</dbReference>
<dbReference type="OrthoDB" id="6605218at2759"/>
<dbReference type="Gene3D" id="1.10.441.10">
    <property type="entry name" value="Phosphomannose Isomerase, domain 2"/>
    <property type="match status" value="1"/>
</dbReference>
<evidence type="ECO:0000259" key="17">
    <source>
        <dbReference type="Pfam" id="PF20512"/>
    </source>
</evidence>
<evidence type="ECO:0000259" key="16">
    <source>
        <dbReference type="Pfam" id="PF20511"/>
    </source>
</evidence>
<dbReference type="GO" id="GO:0005829">
    <property type="term" value="C:cytosol"/>
    <property type="evidence" value="ECO:0007669"/>
    <property type="project" value="TreeGrafter"/>
</dbReference>
<accession>A0A8H7ZGS8</accession>
<keyword evidence="19" id="KW-1185">Reference proteome</keyword>
<keyword evidence="7 11" id="KW-0479">Metal-binding</keyword>
<evidence type="ECO:0000256" key="11">
    <source>
        <dbReference type="PIRSR" id="PIRSR001480-2"/>
    </source>
</evidence>
<dbReference type="GO" id="GO:0004476">
    <property type="term" value="F:mannose-6-phosphate isomerase activity"/>
    <property type="evidence" value="ECO:0007669"/>
    <property type="project" value="UniProtKB-EC"/>
</dbReference>
<gene>
    <name evidence="18" type="ORF">I9W82_002987</name>
</gene>
<dbReference type="Pfam" id="PF20512">
    <property type="entry name" value="PMI_typeI_hel"/>
    <property type="match status" value="1"/>
</dbReference>
<evidence type="ECO:0000259" key="15">
    <source>
        <dbReference type="Pfam" id="PF01238"/>
    </source>
</evidence>
<feature type="domain" description="Phosphomannose isomerase type I C-terminal" evidence="15">
    <location>
        <begin position="349"/>
        <end position="393"/>
    </location>
</feature>
<dbReference type="Pfam" id="PF20511">
    <property type="entry name" value="PMI_typeI_cat"/>
    <property type="match status" value="1"/>
</dbReference>
<evidence type="ECO:0000256" key="12">
    <source>
        <dbReference type="RuleBase" id="RU000611"/>
    </source>
</evidence>
<protein>
    <recommendedName>
        <fullName evidence="6 12">Mannose-6-phosphate isomerase</fullName>
        <ecNumber evidence="5 12">5.3.1.8</ecNumber>
    </recommendedName>
</protein>
<comment type="caution">
    <text evidence="18">The sequence shown here is derived from an EMBL/GenBank/DDBJ whole genome shotgun (WGS) entry which is preliminary data.</text>
</comment>
<evidence type="ECO:0000313" key="18">
    <source>
        <dbReference type="EMBL" id="KAG5419220.1"/>
    </source>
</evidence>
<dbReference type="PANTHER" id="PTHR10309:SF0">
    <property type="entry name" value="MANNOSE-6-PHOSPHATE ISOMERASE"/>
    <property type="match status" value="1"/>
</dbReference>
<dbReference type="GO" id="GO:0009298">
    <property type="term" value="P:GDP-mannose biosynthetic process"/>
    <property type="evidence" value="ECO:0007669"/>
    <property type="project" value="UniProtKB-UniPathway"/>
</dbReference>
<evidence type="ECO:0000313" key="19">
    <source>
        <dbReference type="Proteomes" id="UP000669133"/>
    </source>
</evidence>
<dbReference type="PROSITE" id="PS00965">
    <property type="entry name" value="PMI_I_1"/>
    <property type="match status" value="1"/>
</dbReference>
<dbReference type="EC" id="5.3.1.8" evidence="5 12"/>
<dbReference type="AlphaFoldDB" id="A0A8H7ZGS8"/>
<sequence>MSDKLFRLQCGYQNYDWGKIGSSSAVAQFVKKSDPSITIDESKPYAELWMGTHPSVPSQAIGFNNETLRDLITAHPKELLGDSIITKFGSSKELPFLFKVLSIEKVLSIQAHPDKALGAQLHQQDPKNYPDDNHKPEMAIAVTDFEGFCGFKPVDQLASTLETVSELKQIIGDDLVMEFVSGIKPNAETGTQDDKTNRSLIQKIFSKLMNTEESEINKHAASLVDSSKQNPEIFTKIDPRLPELIQRLNKQFPNDIGLFCGCLLLNHVALNKGEAMFLQAKDPHAYISGDIIECMAASDNVVRAGFTPKFKDVKNLVDMLTYACEPVEKQKMQPKKFPRSTGDAITVNLFDPPIQEFSVLQTVFDKKGGKQTYKSIDGPSIIIATNGSGSIKIAGGDNKVDKIDTGYVFFVAPNTDIELIADGGDEQFTTYRAFVEA</sequence>
<dbReference type="InterPro" id="IPR014710">
    <property type="entry name" value="RmlC-like_jellyroll"/>
</dbReference>
<dbReference type="CDD" id="cd07011">
    <property type="entry name" value="cupin_PMI_type_I_N"/>
    <property type="match status" value="1"/>
</dbReference>
<evidence type="ECO:0000256" key="8">
    <source>
        <dbReference type="ARBA" id="ARBA00022833"/>
    </source>
</evidence>
<evidence type="ECO:0000256" key="14">
    <source>
        <dbReference type="RuleBase" id="RU004248"/>
    </source>
</evidence>
<comment type="cofactor">
    <cofactor evidence="11 12">
        <name>Zn(2+)</name>
        <dbReference type="ChEBI" id="CHEBI:29105"/>
    </cofactor>
    <text evidence="11 12">Binds 1 zinc ion per subunit.</text>
</comment>
<comment type="function">
    <text evidence="2">Involved in the synthesis of the GDP-mannose and dolichol-phosphate-mannose required for a number of critical mannosyl transfer reactions.</text>
</comment>
<evidence type="ECO:0000256" key="9">
    <source>
        <dbReference type="ARBA" id="ARBA00023235"/>
    </source>
</evidence>
<dbReference type="UniPathway" id="UPA00126">
    <property type="reaction ID" value="UER00423"/>
</dbReference>
<dbReference type="InterPro" id="IPR001250">
    <property type="entry name" value="Man6P_Isoase-1"/>
</dbReference>
<keyword evidence="8 11" id="KW-0862">Zinc</keyword>
<comment type="pathway">
    <text evidence="3 14">Nucleotide-sugar biosynthesis; GDP-alpha-D-mannose biosynthesis; alpha-D-mannose 1-phosphate from D-fructose 6-phosphate: step 1/2.</text>
</comment>
<dbReference type="GO" id="GO:0008270">
    <property type="term" value="F:zinc ion binding"/>
    <property type="evidence" value="ECO:0007669"/>
    <property type="project" value="InterPro"/>
</dbReference>
<feature type="binding site" evidence="11">
    <location>
        <position position="284"/>
    </location>
    <ligand>
        <name>Zn(2+)</name>
        <dbReference type="ChEBI" id="CHEBI:29105"/>
    </ligand>
</feature>
<dbReference type="InterPro" id="IPR018050">
    <property type="entry name" value="Pmannose_isomerase-type1_CS"/>
</dbReference>
<dbReference type="SUPFAM" id="SSF51182">
    <property type="entry name" value="RmlC-like cupins"/>
    <property type="match status" value="1"/>
</dbReference>
<feature type="binding site" evidence="11">
    <location>
        <position position="112"/>
    </location>
    <ligand>
        <name>Zn(2+)</name>
        <dbReference type="ChEBI" id="CHEBI:29105"/>
    </ligand>
</feature>
<reference evidence="18 19" key="1">
    <citation type="submission" date="2020-12" db="EMBL/GenBank/DDBJ databases">
        <title>Effect of drift, selection, and recombination on the evolution of hybrid genomes in Candida yeast pathogens.</title>
        <authorList>
            <person name="Mixao V."/>
            <person name="Ksiezopolska E."/>
            <person name="Saus E."/>
            <person name="Boekhout T."/>
            <person name="Gacser A."/>
            <person name="Gabaldon T."/>
        </authorList>
    </citation>
    <scope>NUCLEOTIDE SEQUENCE [LARGE SCALE GENOMIC DNA]</scope>
    <source>
        <strain evidence="18 19">BP57</strain>
    </source>
</reference>
<evidence type="ECO:0000256" key="13">
    <source>
        <dbReference type="RuleBase" id="RU004189"/>
    </source>
</evidence>
<dbReference type="FunFam" id="1.10.441.10:FF:000001">
    <property type="entry name" value="Mannose-6-phosphate isomerase"/>
    <property type="match status" value="1"/>
</dbReference>
<evidence type="ECO:0000256" key="1">
    <source>
        <dbReference type="ARBA" id="ARBA00000757"/>
    </source>
</evidence>
<feature type="active site" evidence="10">
    <location>
        <position position="303"/>
    </location>
</feature>
<dbReference type="Proteomes" id="UP000669133">
    <property type="component" value="Unassembled WGS sequence"/>
</dbReference>
<dbReference type="InterPro" id="IPR046457">
    <property type="entry name" value="PMI_typeI_cat"/>
</dbReference>